<dbReference type="Gene3D" id="3.40.50.10090">
    <property type="match status" value="2"/>
</dbReference>
<accession>A0A1I1K5D9</accession>
<dbReference type="GO" id="GO:0005829">
    <property type="term" value="C:cytosol"/>
    <property type="evidence" value="ECO:0007669"/>
    <property type="project" value="TreeGrafter"/>
</dbReference>
<reference evidence="3" key="1">
    <citation type="submission" date="2016-10" db="EMBL/GenBank/DDBJ databases">
        <authorList>
            <person name="Varghese N."/>
            <person name="Submissions S."/>
        </authorList>
    </citation>
    <scope>NUCLEOTIDE SEQUENCE [LARGE SCALE GENOMIC DNA]</scope>
    <source>
        <strain evidence="3">CGMCC 1.10370</strain>
    </source>
</reference>
<keyword evidence="3" id="KW-1185">Reference proteome</keyword>
<dbReference type="SUPFAM" id="SSF69618">
    <property type="entry name" value="HemD-like"/>
    <property type="match status" value="1"/>
</dbReference>
<dbReference type="Proteomes" id="UP000199672">
    <property type="component" value="Unassembled WGS sequence"/>
</dbReference>
<dbReference type="RefSeq" id="WP_091489930.1">
    <property type="nucleotide sequence ID" value="NZ_FOMH01000001.1"/>
</dbReference>
<dbReference type="EMBL" id="FOMH01000001">
    <property type="protein sequence ID" value="SFC52780.1"/>
    <property type="molecule type" value="Genomic_DNA"/>
</dbReference>
<dbReference type="Pfam" id="PF02602">
    <property type="entry name" value="HEM4"/>
    <property type="match status" value="1"/>
</dbReference>
<dbReference type="PANTHER" id="PTHR12390:SF0">
    <property type="entry name" value="UROPORPHYRINOGEN-III SYNTHASE"/>
    <property type="match status" value="1"/>
</dbReference>
<dbReference type="OrthoDB" id="1523900at2"/>
<dbReference type="InterPro" id="IPR036108">
    <property type="entry name" value="4pyrrol_syn_uPrphyn_synt_sf"/>
</dbReference>
<sequence>MANPVQILSTKILSPLHKQELMKYGIELIEADFIKTENKSFELKNLNESLIFTSQNAVHSVLSNPKSEELIPKLREKNVYCVGLKTKTLLEENGFNVVAYTGYASDLAEIISLIYSNESYTFFSGNLRRDTLPEALKENGIKFNEIQVYETTLQPQKLKANPEAILFFSPSGVESYLKDNTINKQLCFCIGETTAEALHKTTKNIIIADQPTIENVIEDVIQEYK</sequence>
<dbReference type="PANTHER" id="PTHR12390">
    <property type="entry name" value="UROPORPHYRINOGEN III SYNTHASE"/>
    <property type="match status" value="1"/>
</dbReference>
<gene>
    <name evidence="2" type="ORF">SAMN05216297_101140</name>
</gene>
<evidence type="ECO:0000313" key="3">
    <source>
        <dbReference type="Proteomes" id="UP000199672"/>
    </source>
</evidence>
<proteinExistence type="predicted"/>
<dbReference type="CDD" id="cd06578">
    <property type="entry name" value="HemD"/>
    <property type="match status" value="1"/>
</dbReference>
<protein>
    <submittedName>
        <fullName evidence="2">Uroporphyrinogen-III synthase</fullName>
    </submittedName>
</protein>
<evidence type="ECO:0000313" key="2">
    <source>
        <dbReference type="EMBL" id="SFC52780.1"/>
    </source>
</evidence>
<dbReference type="GO" id="GO:0006780">
    <property type="term" value="P:uroporphyrinogen III biosynthetic process"/>
    <property type="evidence" value="ECO:0007669"/>
    <property type="project" value="InterPro"/>
</dbReference>
<dbReference type="InterPro" id="IPR003754">
    <property type="entry name" value="4pyrrol_synth_uPrphyn_synth"/>
</dbReference>
<dbReference type="AlphaFoldDB" id="A0A1I1K5D9"/>
<evidence type="ECO:0000259" key="1">
    <source>
        <dbReference type="Pfam" id="PF02602"/>
    </source>
</evidence>
<dbReference type="GO" id="GO:0004852">
    <property type="term" value="F:uroporphyrinogen-III synthase activity"/>
    <property type="evidence" value="ECO:0007669"/>
    <property type="project" value="InterPro"/>
</dbReference>
<dbReference type="InterPro" id="IPR039793">
    <property type="entry name" value="UROS/Hem4"/>
</dbReference>
<dbReference type="STRING" id="739143.SAMN05216297_101140"/>
<name>A0A1I1K5D9_9FLAO</name>
<organism evidence="2 3">
    <name type="scientific">Flavobacterium phragmitis</name>
    <dbReference type="NCBI Taxonomy" id="739143"/>
    <lineage>
        <taxon>Bacteria</taxon>
        <taxon>Pseudomonadati</taxon>
        <taxon>Bacteroidota</taxon>
        <taxon>Flavobacteriia</taxon>
        <taxon>Flavobacteriales</taxon>
        <taxon>Flavobacteriaceae</taxon>
        <taxon>Flavobacterium</taxon>
    </lineage>
</organism>
<feature type="domain" description="Tetrapyrrole biosynthesis uroporphyrinogen III synthase" evidence="1">
    <location>
        <begin position="19"/>
        <end position="217"/>
    </location>
</feature>